<feature type="domain" description="Amino acid transporter transmembrane" evidence="6">
    <location>
        <begin position="53"/>
        <end position="449"/>
    </location>
</feature>
<name>A0AB39ZRU9_DROSZ</name>
<dbReference type="PANTHER" id="PTHR22950">
    <property type="entry name" value="AMINO ACID TRANSPORTER"/>
    <property type="match status" value="1"/>
</dbReference>
<feature type="transmembrane region" description="Helical" evidence="5">
    <location>
        <begin position="183"/>
        <end position="201"/>
    </location>
</feature>
<evidence type="ECO:0000256" key="4">
    <source>
        <dbReference type="ARBA" id="ARBA00023136"/>
    </source>
</evidence>
<evidence type="ECO:0000313" key="8">
    <source>
        <dbReference type="RefSeq" id="XP_016941799.4"/>
    </source>
</evidence>
<evidence type="ECO:0000259" key="6">
    <source>
        <dbReference type="Pfam" id="PF01490"/>
    </source>
</evidence>
<dbReference type="Proteomes" id="UP001652628">
    <property type="component" value="Chromosome 3"/>
</dbReference>
<evidence type="ECO:0000256" key="1">
    <source>
        <dbReference type="ARBA" id="ARBA00004141"/>
    </source>
</evidence>
<dbReference type="Pfam" id="PF01490">
    <property type="entry name" value="Aa_trans"/>
    <property type="match status" value="1"/>
</dbReference>
<dbReference type="GeneID" id="108018736"/>
<feature type="transmembrane region" description="Helical" evidence="5">
    <location>
        <begin position="74"/>
        <end position="98"/>
    </location>
</feature>
<evidence type="ECO:0000256" key="3">
    <source>
        <dbReference type="ARBA" id="ARBA00022989"/>
    </source>
</evidence>
<evidence type="ECO:0000256" key="5">
    <source>
        <dbReference type="SAM" id="Phobius"/>
    </source>
</evidence>
<sequence>MERKQRKLPSHRRLDQELSFHQRLLGGVQKSFGSPLAYEAHSPLAKDNRLSDLETFINVLKCGFGTGCLAMPKAFLYSGWLIGLISTFALTSFVLYAMHTLLQHINALGNQYQIPMLSYRKTVELAISIGHPKIRFLSKPFGYLVDVLMCAYHFGVDCVYVVFIAKSLKHLGDLHFWPLDERLYMAFLALPLILTFLIRDLKSLVPFALTSNILLFLGFCLILSFLLRGLPKFEHLHAIQPLANFPLFFGTVLFAIESVGVILALGRNMRTPEDFLGPCGVLNQAMIVVITFYAIFGFFGYWRYGQDTASSVLGNLPEKEFLPQLVTAMFAVAIFFSYALQGYVTVDIIWRNYLEPELEDGSTSAVEFLVRIALVIASVLVAIQYPDFGLLLSFVGSFCLAQLGLILPGIVDLCIRYEEGYGPGRIFFYRSMLFIIMGLAGGMTGTVVTLRTLHARYPVIKRF</sequence>
<dbReference type="GO" id="GO:0015179">
    <property type="term" value="F:L-amino acid transmembrane transporter activity"/>
    <property type="evidence" value="ECO:0007669"/>
    <property type="project" value="TreeGrafter"/>
</dbReference>
<accession>A0AB39ZRU9</accession>
<feature type="transmembrane region" description="Helical" evidence="5">
    <location>
        <begin position="390"/>
        <end position="411"/>
    </location>
</feature>
<dbReference type="InterPro" id="IPR013057">
    <property type="entry name" value="AA_transpt_TM"/>
</dbReference>
<keyword evidence="7" id="KW-1185">Reference proteome</keyword>
<keyword evidence="4 5" id="KW-0472">Membrane</keyword>
<gene>
    <name evidence="8" type="primary">LOC108018736</name>
</gene>
<organism evidence="7 8">
    <name type="scientific">Drosophila suzukii</name>
    <name type="common">Spotted-wing drosophila fruit fly</name>
    <dbReference type="NCBI Taxonomy" id="28584"/>
    <lineage>
        <taxon>Eukaryota</taxon>
        <taxon>Metazoa</taxon>
        <taxon>Ecdysozoa</taxon>
        <taxon>Arthropoda</taxon>
        <taxon>Hexapoda</taxon>
        <taxon>Insecta</taxon>
        <taxon>Pterygota</taxon>
        <taxon>Neoptera</taxon>
        <taxon>Endopterygota</taxon>
        <taxon>Diptera</taxon>
        <taxon>Brachycera</taxon>
        <taxon>Muscomorpha</taxon>
        <taxon>Ephydroidea</taxon>
        <taxon>Drosophilidae</taxon>
        <taxon>Drosophila</taxon>
        <taxon>Sophophora</taxon>
    </lineage>
</organism>
<proteinExistence type="predicted"/>
<dbReference type="AlphaFoldDB" id="A0AB39ZRU9"/>
<dbReference type="PANTHER" id="PTHR22950:SF340">
    <property type="entry name" value="AMINO ACID TRANSPORTER TRANSMEMBRANE DOMAIN-CONTAINING PROTEIN-RELATED"/>
    <property type="match status" value="1"/>
</dbReference>
<feature type="transmembrane region" description="Helical" evidence="5">
    <location>
        <begin position="325"/>
        <end position="344"/>
    </location>
</feature>
<keyword evidence="3 5" id="KW-1133">Transmembrane helix</keyword>
<comment type="subcellular location">
    <subcellularLocation>
        <location evidence="1">Membrane</location>
        <topology evidence="1">Multi-pass membrane protein</topology>
    </subcellularLocation>
</comment>
<protein>
    <submittedName>
        <fullName evidence="8">Proton-coupled amino acid transporter-like protein CG1139</fullName>
    </submittedName>
</protein>
<reference evidence="8" key="1">
    <citation type="submission" date="2025-08" db="UniProtKB">
        <authorList>
            <consortium name="RefSeq"/>
        </authorList>
    </citation>
    <scope>IDENTIFICATION</scope>
</reference>
<feature type="transmembrane region" description="Helical" evidence="5">
    <location>
        <begin position="242"/>
        <end position="265"/>
    </location>
</feature>
<feature type="transmembrane region" description="Helical" evidence="5">
    <location>
        <begin position="285"/>
        <end position="304"/>
    </location>
</feature>
<dbReference type="RefSeq" id="XP_016941799.4">
    <property type="nucleotide sequence ID" value="XM_017086310.4"/>
</dbReference>
<feature type="transmembrane region" description="Helical" evidence="5">
    <location>
        <begin position="431"/>
        <end position="453"/>
    </location>
</feature>
<evidence type="ECO:0000256" key="2">
    <source>
        <dbReference type="ARBA" id="ARBA00022692"/>
    </source>
</evidence>
<feature type="transmembrane region" description="Helical" evidence="5">
    <location>
        <begin position="207"/>
        <end position="230"/>
    </location>
</feature>
<evidence type="ECO:0000313" key="7">
    <source>
        <dbReference type="Proteomes" id="UP001652628"/>
    </source>
</evidence>
<feature type="transmembrane region" description="Helical" evidence="5">
    <location>
        <begin position="141"/>
        <end position="163"/>
    </location>
</feature>
<keyword evidence="2 5" id="KW-0812">Transmembrane</keyword>
<dbReference type="GO" id="GO:0005774">
    <property type="term" value="C:vacuolar membrane"/>
    <property type="evidence" value="ECO:0007669"/>
    <property type="project" value="TreeGrafter"/>
</dbReference>